<protein>
    <recommendedName>
        <fullName evidence="3">EF-hand domain-containing protein</fullName>
    </recommendedName>
</protein>
<reference evidence="1 2" key="1">
    <citation type="journal article" date="2024" name="Nat. Commun.">
        <title>Phylogenomics reveals the evolutionary origins of lichenization in chlorophyte algae.</title>
        <authorList>
            <person name="Puginier C."/>
            <person name="Libourel C."/>
            <person name="Otte J."/>
            <person name="Skaloud P."/>
            <person name="Haon M."/>
            <person name="Grisel S."/>
            <person name="Petersen M."/>
            <person name="Berrin J.G."/>
            <person name="Delaux P.M."/>
            <person name="Dal Grande F."/>
            <person name="Keller J."/>
        </authorList>
    </citation>
    <scope>NUCLEOTIDE SEQUENCE [LARGE SCALE GENOMIC DNA]</scope>
    <source>
        <strain evidence="1 2">SAG 216-7</strain>
    </source>
</reference>
<gene>
    <name evidence="1" type="ORF">WJX75_009932</name>
</gene>
<dbReference type="EMBL" id="JALJOT010000014">
    <property type="protein sequence ID" value="KAK9903606.1"/>
    <property type="molecule type" value="Genomic_DNA"/>
</dbReference>
<evidence type="ECO:0000313" key="2">
    <source>
        <dbReference type="Proteomes" id="UP001491310"/>
    </source>
</evidence>
<proteinExistence type="predicted"/>
<organism evidence="1 2">
    <name type="scientific">Coccomyxa subellipsoidea</name>
    <dbReference type="NCBI Taxonomy" id="248742"/>
    <lineage>
        <taxon>Eukaryota</taxon>
        <taxon>Viridiplantae</taxon>
        <taxon>Chlorophyta</taxon>
        <taxon>core chlorophytes</taxon>
        <taxon>Trebouxiophyceae</taxon>
        <taxon>Trebouxiophyceae incertae sedis</taxon>
        <taxon>Coccomyxaceae</taxon>
        <taxon>Coccomyxa</taxon>
    </lineage>
</organism>
<dbReference type="Proteomes" id="UP001491310">
    <property type="component" value="Unassembled WGS sequence"/>
</dbReference>
<comment type="caution">
    <text evidence="1">The sequence shown here is derived from an EMBL/GenBank/DDBJ whole genome shotgun (WGS) entry which is preliminary data.</text>
</comment>
<accession>A0ABR2YEJ8</accession>
<keyword evidence="2" id="KW-1185">Reference proteome</keyword>
<evidence type="ECO:0000313" key="1">
    <source>
        <dbReference type="EMBL" id="KAK9903606.1"/>
    </source>
</evidence>
<sequence length="207" mass="22661">MSDLGVDSPDALSDFAVSTPFQLLSESCVDGMMEELSSEVVQKNCKFSNARTPCTLRGVSQYCPLIKAVWSSQRVTDIVSSIAGLRLKPVMDYELGVCNGQQVSHCGRRSVSASAERITMVTSYVPADTLMPDRSVLRGPRPVSNCSLLYYQWARYRLASTQAQAQAHLAALDARTDGALGPEDIQELKQQMMDMALFLIASAEELQ</sequence>
<dbReference type="PANTHER" id="PTHR41677">
    <property type="entry name" value="YALI0B19030P"/>
    <property type="match status" value="1"/>
</dbReference>
<evidence type="ECO:0008006" key="3">
    <source>
        <dbReference type="Google" id="ProtNLM"/>
    </source>
</evidence>
<dbReference type="PANTHER" id="PTHR41677:SF1">
    <property type="entry name" value="FE2OG DIOXYGENASE DOMAIN-CONTAINING PROTEIN"/>
    <property type="match status" value="1"/>
</dbReference>
<name>A0ABR2YEJ8_9CHLO</name>